<dbReference type="Pfam" id="PF02870">
    <property type="entry name" value="Methyltransf_1N"/>
    <property type="match status" value="1"/>
</dbReference>
<dbReference type="EMBL" id="UINC01002781">
    <property type="protein sequence ID" value="SVA00239.1"/>
    <property type="molecule type" value="Genomic_DNA"/>
</dbReference>
<evidence type="ECO:0000313" key="10">
    <source>
        <dbReference type="EMBL" id="SVA00239.1"/>
    </source>
</evidence>
<dbReference type="PROSITE" id="PS00374">
    <property type="entry name" value="MGMT"/>
    <property type="match status" value="1"/>
</dbReference>
<accession>A0A381S9T3</accession>
<dbReference type="InterPro" id="IPR008332">
    <property type="entry name" value="MethylG_MeTrfase_N"/>
</dbReference>
<evidence type="ECO:0000256" key="5">
    <source>
        <dbReference type="ARBA" id="ARBA00022679"/>
    </source>
</evidence>
<protein>
    <recommendedName>
        <fullName evidence="3">methylated-DNA--[protein]-cysteine S-methyltransferase</fullName>
        <ecNumber evidence="3">2.1.1.63</ecNumber>
    </recommendedName>
</protein>
<comment type="catalytic activity">
    <reaction evidence="8">
        <text>a 6-O-methyl-2'-deoxyguanosine in DNA + L-cysteinyl-[protein] = S-methyl-L-cysteinyl-[protein] + a 2'-deoxyguanosine in DNA</text>
        <dbReference type="Rhea" id="RHEA:24000"/>
        <dbReference type="Rhea" id="RHEA-COMP:10131"/>
        <dbReference type="Rhea" id="RHEA-COMP:10132"/>
        <dbReference type="Rhea" id="RHEA-COMP:11367"/>
        <dbReference type="Rhea" id="RHEA-COMP:11368"/>
        <dbReference type="ChEBI" id="CHEBI:29950"/>
        <dbReference type="ChEBI" id="CHEBI:82612"/>
        <dbReference type="ChEBI" id="CHEBI:85445"/>
        <dbReference type="ChEBI" id="CHEBI:85448"/>
        <dbReference type="EC" id="2.1.1.63"/>
    </reaction>
</comment>
<evidence type="ECO:0000256" key="1">
    <source>
        <dbReference type="ARBA" id="ARBA00001286"/>
    </source>
</evidence>
<keyword evidence="4" id="KW-0489">Methyltransferase</keyword>
<proteinExistence type="inferred from homology"/>
<evidence type="ECO:0000256" key="4">
    <source>
        <dbReference type="ARBA" id="ARBA00022603"/>
    </source>
</evidence>
<sequence length="237" mass="25944">MQRAFKETAGVTPQQYASAWRLDWFKTMVKNGQDISTALYEAAFGSSSRLYETSEEHLGMSPSAYCKGGKIVDIYHTVAACPMGRLLVAATDKGVCSVKLGSSDSKLKETLLAEFPSANHQPSGGHLAIWTAEILSYLDGEKTGLDLPVDIQATAFQQQVWQILRSIPYGETRTYQQVAQMLGKDDATRAVGTACGNNPVALVIPCHRVLRKDGSLGGYRWGLERKKSLLDMEHAID</sequence>
<dbReference type="InterPro" id="IPR014048">
    <property type="entry name" value="MethylDNA_cys_MeTrfase_DNA-bd"/>
</dbReference>
<organism evidence="10">
    <name type="scientific">marine metagenome</name>
    <dbReference type="NCBI Taxonomy" id="408172"/>
    <lineage>
        <taxon>unclassified sequences</taxon>
        <taxon>metagenomes</taxon>
        <taxon>ecological metagenomes</taxon>
    </lineage>
</organism>
<feature type="domain" description="HTH araC/xylS-type" evidence="9">
    <location>
        <begin position="1"/>
        <end position="68"/>
    </location>
</feature>
<evidence type="ECO:0000259" key="9">
    <source>
        <dbReference type="PROSITE" id="PS01124"/>
    </source>
</evidence>
<dbReference type="PROSITE" id="PS01124">
    <property type="entry name" value="HTH_ARAC_FAMILY_2"/>
    <property type="match status" value="1"/>
</dbReference>
<reference evidence="10" key="1">
    <citation type="submission" date="2018-05" db="EMBL/GenBank/DDBJ databases">
        <authorList>
            <person name="Lanie J.A."/>
            <person name="Ng W.-L."/>
            <person name="Kazmierczak K.M."/>
            <person name="Andrzejewski T.M."/>
            <person name="Davidsen T.M."/>
            <person name="Wayne K.J."/>
            <person name="Tettelin H."/>
            <person name="Glass J.I."/>
            <person name="Rusch D."/>
            <person name="Podicherti R."/>
            <person name="Tsui H.-C.T."/>
            <person name="Winkler M.E."/>
        </authorList>
    </citation>
    <scope>NUCLEOTIDE SEQUENCE</scope>
</reference>
<dbReference type="Gene3D" id="3.30.160.70">
    <property type="entry name" value="Methylated DNA-protein cysteine methyltransferase domain"/>
    <property type="match status" value="1"/>
</dbReference>
<evidence type="ECO:0000256" key="2">
    <source>
        <dbReference type="ARBA" id="ARBA00008711"/>
    </source>
</evidence>
<dbReference type="Pfam" id="PF01035">
    <property type="entry name" value="DNA_binding_1"/>
    <property type="match status" value="1"/>
</dbReference>
<evidence type="ECO:0000256" key="3">
    <source>
        <dbReference type="ARBA" id="ARBA00011918"/>
    </source>
</evidence>
<dbReference type="Gene3D" id="1.10.10.10">
    <property type="entry name" value="Winged helix-like DNA-binding domain superfamily/Winged helix DNA-binding domain"/>
    <property type="match status" value="1"/>
</dbReference>
<dbReference type="PANTHER" id="PTHR10815">
    <property type="entry name" value="METHYLATED-DNA--PROTEIN-CYSTEINE METHYLTRANSFERASE"/>
    <property type="match status" value="1"/>
</dbReference>
<keyword evidence="7" id="KW-0234">DNA repair</keyword>
<keyword evidence="5" id="KW-0808">Transferase</keyword>
<comment type="catalytic activity">
    <reaction evidence="1">
        <text>a 4-O-methyl-thymidine in DNA + L-cysteinyl-[protein] = a thymidine in DNA + S-methyl-L-cysteinyl-[protein]</text>
        <dbReference type="Rhea" id="RHEA:53428"/>
        <dbReference type="Rhea" id="RHEA-COMP:10131"/>
        <dbReference type="Rhea" id="RHEA-COMP:10132"/>
        <dbReference type="Rhea" id="RHEA-COMP:13555"/>
        <dbReference type="Rhea" id="RHEA-COMP:13556"/>
        <dbReference type="ChEBI" id="CHEBI:29950"/>
        <dbReference type="ChEBI" id="CHEBI:82612"/>
        <dbReference type="ChEBI" id="CHEBI:137386"/>
        <dbReference type="ChEBI" id="CHEBI:137387"/>
        <dbReference type="EC" id="2.1.1.63"/>
    </reaction>
</comment>
<comment type="similarity">
    <text evidence="2">Belongs to the MGMT family.</text>
</comment>
<dbReference type="SUPFAM" id="SSF53155">
    <property type="entry name" value="Methylated DNA-protein cysteine methyltransferase domain"/>
    <property type="match status" value="1"/>
</dbReference>
<dbReference type="InterPro" id="IPR036217">
    <property type="entry name" value="MethylDNA_cys_MeTrfase_DNAb"/>
</dbReference>
<dbReference type="NCBIfam" id="TIGR00589">
    <property type="entry name" value="ogt"/>
    <property type="match status" value="1"/>
</dbReference>
<dbReference type="GO" id="GO:0043565">
    <property type="term" value="F:sequence-specific DNA binding"/>
    <property type="evidence" value="ECO:0007669"/>
    <property type="project" value="InterPro"/>
</dbReference>
<dbReference type="InterPro" id="IPR036388">
    <property type="entry name" value="WH-like_DNA-bd_sf"/>
</dbReference>
<dbReference type="SUPFAM" id="SSF46767">
    <property type="entry name" value="Methylated DNA-protein cysteine methyltransferase, C-terminal domain"/>
    <property type="match status" value="1"/>
</dbReference>
<dbReference type="PANTHER" id="PTHR10815:SF14">
    <property type="entry name" value="BIFUNCTIONAL TRANSCRIPTIONAL ACTIVATOR_DNA REPAIR ENZYME ADA"/>
    <property type="match status" value="1"/>
</dbReference>
<dbReference type="GO" id="GO:0032259">
    <property type="term" value="P:methylation"/>
    <property type="evidence" value="ECO:0007669"/>
    <property type="project" value="UniProtKB-KW"/>
</dbReference>
<dbReference type="Gene3D" id="1.10.10.60">
    <property type="entry name" value="Homeodomain-like"/>
    <property type="match status" value="1"/>
</dbReference>
<dbReference type="InterPro" id="IPR018060">
    <property type="entry name" value="HTH_AraC"/>
</dbReference>
<evidence type="ECO:0000256" key="6">
    <source>
        <dbReference type="ARBA" id="ARBA00022763"/>
    </source>
</evidence>
<dbReference type="AlphaFoldDB" id="A0A381S9T3"/>
<dbReference type="GO" id="GO:0006281">
    <property type="term" value="P:DNA repair"/>
    <property type="evidence" value="ECO:0007669"/>
    <property type="project" value="UniProtKB-KW"/>
</dbReference>
<dbReference type="InterPro" id="IPR036631">
    <property type="entry name" value="MGMT_N_sf"/>
</dbReference>
<dbReference type="FunFam" id="1.10.10.10:FF:000214">
    <property type="entry name" value="Methylated-DNA--protein-cysteine methyltransferase"/>
    <property type="match status" value="1"/>
</dbReference>
<dbReference type="InterPro" id="IPR001497">
    <property type="entry name" value="MethylDNA_cys_MeTrfase_AS"/>
</dbReference>
<name>A0A381S9T3_9ZZZZ</name>
<evidence type="ECO:0000256" key="8">
    <source>
        <dbReference type="ARBA" id="ARBA00049348"/>
    </source>
</evidence>
<dbReference type="EC" id="2.1.1.63" evidence="3"/>
<dbReference type="Pfam" id="PF12833">
    <property type="entry name" value="HTH_18"/>
    <property type="match status" value="1"/>
</dbReference>
<dbReference type="GO" id="GO:0003908">
    <property type="term" value="F:methylated-DNA-[protein]-cysteine S-methyltransferase activity"/>
    <property type="evidence" value="ECO:0007669"/>
    <property type="project" value="UniProtKB-EC"/>
</dbReference>
<evidence type="ECO:0000256" key="7">
    <source>
        <dbReference type="ARBA" id="ARBA00023204"/>
    </source>
</evidence>
<keyword evidence="6" id="KW-0227">DNA damage</keyword>
<dbReference type="GO" id="GO:0003700">
    <property type="term" value="F:DNA-binding transcription factor activity"/>
    <property type="evidence" value="ECO:0007669"/>
    <property type="project" value="InterPro"/>
</dbReference>
<dbReference type="CDD" id="cd06445">
    <property type="entry name" value="ATase"/>
    <property type="match status" value="1"/>
</dbReference>
<gene>
    <name evidence="10" type="ORF">METZ01_LOCUS53093</name>
</gene>